<dbReference type="Proteomes" id="UP000886740">
    <property type="component" value="Unassembled WGS sequence"/>
</dbReference>
<keyword evidence="9" id="KW-0234">DNA repair</keyword>
<evidence type="ECO:0000259" key="15">
    <source>
        <dbReference type="Pfam" id="PF04480"/>
    </source>
</evidence>
<evidence type="ECO:0000256" key="7">
    <source>
        <dbReference type="ARBA" id="ARBA00022763"/>
    </source>
</evidence>
<dbReference type="EC" id="2.1.1.37" evidence="14"/>
<dbReference type="InterPro" id="IPR007569">
    <property type="entry name" value="DUF559"/>
</dbReference>
<keyword evidence="7" id="KW-0227">DNA damage</keyword>
<dbReference type="GO" id="GO:0016787">
    <property type="term" value="F:hydrolase activity"/>
    <property type="evidence" value="ECO:0007669"/>
    <property type="project" value="UniProtKB-KW"/>
</dbReference>
<dbReference type="PROSITE" id="PS00094">
    <property type="entry name" value="C5_MTASE_1"/>
    <property type="match status" value="1"/>
</dbReference>
<name>A0A9D1X6Q3_9BACT</name>
<dbReference type="PRINTS" id="PR00105">
    <property type="entry name" value="C5METTRFRASE"/>
</dbReference>
<dbReference type="Gene3D" id="3.40.960.10">
    <property type="entry name" value="VSR Endonuclease"/>
    <property type="match status" value="1"/>
</dbReference>
<dbReference type="SUPFAM" id="SSF52980">
    <property type="entry name" value="Restriction endonuclease-like"/>
    <property type="match status" value="1"/>
</dbReference>
<keyword evidence="5" id="KW-0680">Restriction system</keyword>
<evidence type="ECO:0000256" key="4">
    <source>
        <dbReference type="ARBA" id="ARBA00022722"/>
    </source>
</evidence>
<dbReference type="GO" id="GO:0004519">
    <property type="term" value="F:endonuclease activity"/>
    <property type="evidence" value="ECO:0007669"/>
    <property type="project" value="UniProtKB-KW"/>
</dbReference>
<dbReference type="EMBL" id="DXEL01000003">
    <property type="protein sequence ID" value="HIX73516.1"/>
    <property type="molecule type" value="Genomic_DNA"/>
</dbReference>
<comment type="similarity">
    <text evidence="10">Belongs to the Vsr family.</text>
</comment>
<evidence type="ECO:0000256" key="11">
    <source>
        <dbReference type="ARBA" id="ARBA00047422"/>
    </source>
</evidence>
<dbReference type="Pfam" id="PF04480">
    <property type="entry name" value="DUF559"/>
    <property type="match status" value="1"/>
</dbReference>
<dbReference type="NCBIfam" id="TIGR00675">
    <property type="entry name" value="dcm"/>
    <property type="match status" value="1"/>
</dbReference>
<evidence type="ECO:0000256" key="12">
    <source>
        <dbReference type="PROSITE-ProRule" id="PRU01016"/>
    </source>
</evidence>
<dbReference type="InterPro" id="IPR050750">
    <property type="entry name" value="C5-MTase"/>
</dbReference>
<dbReference type="InterPro" id="IPR001525">
    <property type="entry name" value="C5_MeTfrase"/>
</dbReference>
<dbReference type="GO" id="GO:0006298">
    <property type="term" value="P:mismatch repair"/>
    <property type="evidence" value="ECO:0007669"/>
    <property type="project" value="InterPro"/>
</dbReference>
<dbReference type="PANTHER" id="PTHR46098:SF1">
    <property type="entry name" value="TRNA (CYTOSINE(38)-C(5))-METHYLTRANSFERASE"/>
    <property type="match status" value="1"/>
</dbReference>
<dbReference type="AlphaFoldDB" id="A0A9D1X6Q3"/>
<evidence type="ECO:0000256" key="3">
    <source>
        <dbReference type="ARBA" id="ARBA00022691"/>
    </source>
</evidence>
<dbReference type="InterPro" id="IPR029063">
    <property type="entry name" value="SAM-dependent_MTases_sf"/>
</dbReference>
<evidence type="ECO:0000256" key="14">
    <source>
        <dbReference type="RuleBase" id="RU000417"/>
    </source>
</evidence>
<evidence type="ECO:0000256" key="9">
    <source>
        <dbReference type="ARBA" id="ARBA00023204"/>
    </source>
</evidence>
<comment type="caution">
    <text evidence="16">The sequence shown here is derived from an EMBL/GenBank/DDBJ whole genome shotgun (WGS) entry which is preliminary data.</text>
</comment>
<evidence type="ECO:0000256" key="1">
    <source>
        <dbReference type="ARBA" id="ARBA00022603"/>
    </source>
</evidence>
<reference evidence="16" key="1">
    <citation type="journal article" date="2021" name="PeerJ">
        <title>Extensive microbial diversity within the chicken gut microbiome revealed by metagenomics and culture.</title>
        <authorList>
            <person name="Gilroy R."/>
            <person name="Ravi A."/>
            <person name="Getino M."/>
            <person name="Pursley I."/>
            <person name="Horton D.L."/>
            <person name="Alikhan N.F."/>
            <person name="Baker D."/>
            <person name="Gharbi K."/>
            <person name="Hall N."/>
            <person name="Watson M."/>
            <person name="Adriaenssens E.M."/>
            <person name="Foster-Nyarko E."/>
            <person name="Jarju S."/>
            <person name="Secka A."/>
            <person name="Antonio M."/>
            <person name="Oren A."/>
            <person name="Chaudhuri R.R."/>
            <person name="La Ragione R."/>
            <person name="Hildebrand F."/>
            <person name="Pallen M.J."/>
        </authorList>
    </citation>
    <scope>NUCLEOTIDE SEQUENCE</scope>
    <source>
        <strain evidence="16">ChiGjej6B6-14162</strain>
    </source>
</reference>
<dbReference type="PROSITE" id="PS51679">
    <property type="entry name" value="SAM_MT_C5"/>
    <property type="match status" value="1"/>
</dbReference>
<dbReference type="InterPro" id="IPR018117">
    <property type="entry name" value="C5_DNA_meth_AS"/>
</dbReference>
<feature type="active site" evidence="12">
    <location>
        <position position="318"/>
    </location>
</feature>
<comment type="similarity">
    <text evidence="12 13">Belongs to the class I-like SAM-binding methyltransferase superfamily. C5-methyltransferase family.</text>
</comment>
<keyword evidence="2 12" id="KW-0808">Transferase</keyword>
<dbReference type="SUPFAM" id="SSF53335">
    <property type="entry name" value="S-adenosyl-L-methionine-dependent methyltransferases"/>
    <property type="match status" value="1"/>
</dbReference>
<proteinExistence type="inferred from homology"/>
<organism evidence="16 17">
    <name type="scientific">Candidatus Parabacteroides intestinipullorum</name>
    <dbReference type="NCBI Taxonomy" id="2838723"/>
    <lineage>
        <taxon>Bacteria</taxon>
        <taxon>Pseudomonadati</taxon>
        <taxon>Bacteroidota</taxon>
        <taxon>Bacteroidia</taxon>
        <taxon>Bacteroidales</taxon>
        <taxon>Tannerellaceae</taxon>
        <taxon>Parabacteroides</taxon>
    </lineage>
</organism>
<dbReference type="NCBIfam" id="TIGR00632">
    <property type="entry name" value="vsr"/>
    <property type="match status" value="1"/>
</dbReference>
<evidence type="ECO:0000256" key="8">
    <source>
        <dbReference type="ARBA" id="ARBA00022801"/>
    </source>
</evidence>
<accession>A0A9D1X6Q3</accession>
<protein>
    <recommendedName>
        <fullName evidence="14">Cytosine-specific methyltransferase</fullName>
        <ecNumber evidence="14">2.1.1.37</ecNumber>
    </recommendedName>
</protein>
<evidence type="ECO:0000256" key="5">
    <source>
        <dbReference type="ARBA" id="ARBA00022747"/>
    </source>
</evidence>
<evidence type="ECO:0000313" key="17">
    <source>
        <dbReference type="Proteomes" id="UP000886740"/>
    </source>
</evidence>
<keyword evidence="4" id="KW-0540">Nuclease</keyword>
<dbReference type="GO" id="GO:0003886">
    <property type="term" value="F:DNA (cytosine-5-)-methyltransferase activity"/>
    <property type="evidence" value="ECO:0007669"/>
    <property type="project" value="UniProtKB-EC"/>
</dbReference>
<keyword evidence="6 16" id="KW-0255">Endonuclease</keyword>
<dbReference type="GO" id="GO:0032259">
    <property type="term" value="P:methylation"/>
    <property type="evidence" value="ECO:0007669"/>
    <property type="project" value="UniProtKB-KW"/>
</dbReference>
<sequence length="581" mass="66715">MSNLTKEQRHRNMQANKSKGTSIEILFGKLLWNAGVRYHKNDKNIFGKPDFSIGEHKIAIFCDGDFWHGKDWLVHKNDHKSNCEFWYKKIERNIQRDNEVNDYLIKNGWKVFRFWESELKSQPDKCLNEILSYMNNIKKENCILMKGLFGNSKLAVQMFGPHSLNEDGTIMPFDMQIAIISHFLHNKGSKFDSPFRQKAKGLIEDFTEKRSGLENDTDSCVSEDSIQYSLFPELFSVPFLPDETPKFTFIDLFAGIGGFRMAMQNLGGKCVFSSEWDSQAQKTYFLNYGEVPFGDITSEVTKSFIPDDFDVLCAGFPCQAFSLAGKRLGFEETRGTLFFDVAEILRRKRPKAFFLENVKGLLIHDKGKTIQTILKVLREDLDYYVPEPQIVNAMNFGVPQHRERVYIVGFRKDQNVEEFTYPQPTDTSKTFADVKEKEVVSAKYYLSTQYIKTLVAHKERHEAKGNGFGYEIIPDNGVANAIVVGGMGRERNLVIDNRLTDFTPVTKIKGEVNREGLRRMTPREWARLQGFPDTFIIEVADASAYKQFGNSVAVPAIQATAQEIIKRIDLSKSKQYGYNRK</sequence>
<reference evidence="16" key="2">
    <citation type="submission" date="2021-04" db="EMBL/GenBank/DDBJ databases">
        <authorList>
            <person name="Gilroy R."/>
        </authorList>
    </citation>
    <scope>NUCLEOTIDE SEQUENCE</scope>
    <source>
        <strain evidence="16">ChiGjej6B6-14162</strain>
    </source>
</reference>
<dbReference type="PANTHER" id="PTHR46098">
    <property type="entry name" value="TRNA (CYTOSINE(38)-C(5))-METHYLTRANSFERASE"/>
    <property type="match status" value="1"/>
</dbReference>
<comment type="catalytic activity">
    <reaction evidence="11 14">
        <text>a 2'-deoxycytidine in DNA + S-adenosyl-L-methionine = a 5-methyl-2'-deoxycytidine in DNA + S-adenosyl-L-homocysteine + H(+)</text>
        <dbReference type="Rhea" id="RHEA:13681"/>
        <dbReference type="Rhea" id="RHEA-COMP:11369"/>
        <dbReference type="Rhea" id="RHEA-COMP:11370"/>
        <dbReference type="ChEBI" id="CHEBI:15378"/>
        <dbReference type="ChEBI" id="CHEBI:57856"/>
        <dbReference type="ChEBI" id="CHEBI:59789"/>
        <dbReference type="ChEBI" id="CHEBI:85452"/>
        <dbReference type="ChEBI" id="CHEBI:85454"/>
        <dbReference type="EC" id="2.1.1.37"/>
    </reaction>
</comment>
<dbReference type="Pfam" id="PF03852">
    <property type="entry name" value="Vsr"/>
    <property type="match status" value="1"/>
</dbReference>
<dbReference type="InterPro" id="IPR004603">
    <property type="entry name" value="DNA_mismatch_endonuc_vsr"/>
</dbReference>
<dbReference type="CDD" id="cd00315">
    <property type="entry name" value="Cyt_C5_DNA_methylase"/>
    <property type="match status" value="1"/>
</dbReference>
<dbReference type="Pfam" id="PF00145">
    <property type="entry name" value="DNA_methylase"/>
    <property type="match status" value="1"/>
</dbReference>
<gene>
    <name evidence="16" type="primary">vsr</name>
    <name evidence="16" type="ORF">H9977_00430</name>
</gene>
<dbReference type="InterPro" id="IPR011335">
    <property type="entry name" value="Restrct_endonuc-II-like"/>
</dbReference>
<feature type="domain" description="DUF559" evidence="15">
    <location>
        <begin position="93"/>
        <end position="134"/>
    </location>
</feature>
<evidence type="ECO:0000256" key="2">
    <source>
        <dbReference type="ARBA" id="ARBA00022679"/>
    </source>
</evidence>
<dbReference type="CDD" id="cd00221">
    <property type="entry name" value="Vsr"/>
    <property type="match status" value="1"/>
</dbReference>
<dbReference type="Gene3D" id="3.90.120.30">
    <property type="match status" value="1"/>
</dbReference>
<evidence type="ECO:0000256" key="10">
    <source>
        <dbReference type="ARBA" id="ARBA00029466"/>
    </source>
</evidence>
<evidence type="ECO:0000313" key="16">
    <source>
        <dbReference type="EMBL" id="HIX73516.1"/>
    </source>
</evidence>
<keyword evidence="8" id="KW-0378">Hydrolase</keyword>
<keyword evidence="1 12" id="KW-0489">Methyltransferase</keyword>
<keyword evidence="3 12" id="KW-0949">S-adenosyl-L-methionine</keyword>
<evidence type="ECO:0000256" key="13">
    <source>
        <dbReference type="RuleBase" id="RU000416"/>
    </source>
</evidence>
<evidence type="ECO:0000256" key="6">
    <source>
        <dbReference type="ARBA" id="ARBA00022759"/>
    </source>
</evidence>
<dbReference type="GO" id="GO:0009307">
    <property type="term" value="P:DNA restriction-modification system"/>
    <property type="evidence" value="ECO:0007669"/>
    <property type="project" value="UniProtKB-KW"/>
</dbReference>
<dbReference type="Gene3D" id="3.40.50.150">
    <property type="entry name" value="Vaccinia Virus protein VP39"/>
    <property type="match status" value="1"/>
</dbReference>